<name>A0A9P6TUS1_9FUNG</name>
<dbReference type="Proteomes" id="UP000726737">
    <property type="component" value="Unassembled WGS sequence"/>
</dbReference>
<reference evidence="3" key="1">
    <citation type="journal article" date="2020" name="Fungal Divers.">
        <title>Resolving the Mortierellaceae phylogeny through synthesis of multi-gene phylogenetics and phylogenomics.</title>
        <authorList>
            <person name="Vandepol N."/>
            <person name="Liber J."/>
            <person name="Desiro A."/>
            <person name="Na H."/>
            <person name="Kennedy M."/>
            <person name="Barry K."/>
            <person name="Grigoriev I.V."/>
            <person name="Miller A.N."/>
            <person name="O'Donnell K."/>
            <person name="Stajich J.E."/>
            <person name="Bonito G."/>
        </authorList>
    </citation>
    <scope>NUCLEOTIDE SEQUENCE</scope>
    <source>
        <strain evidence="3">KOD948</strain>
    </source>
</reference>
<feature type="region of interest" description="Disordered" evidence="2">
    <location>
        <begin position="290"/>
        <end position="312"/>
    </location>
</feature>
<evidence type="ECO:0000313" key="3">
    <source>
        <dbReference type="EMBL" id="KAG0247046.1"/>
    </source>
</evidence>
<organism evidence="3 4">
    <name type="scientific">Mortierella polycephala</name>
    <dbReference type="NCBI Taxonomy" id="41804"/>
    <lineage>
        <taxon>Eukaryota</taxon>
        <taxon>Fungi</taxon>
        <taxon>Fungi incertae sedis</taxon>
        <taxon>Mucoromycota</taxon>
        <taxon>Mortierellomycotina</taxon>
        <taxon>Mortierellomycetes</taxon>
        <taxon>Mortierellales</taxon>
        <taxon>Mortierellaceae</taxon>
        <taxon>Mortierella</taxon>
    </lineage>
</organism>
<protein>
    <submittedName>
        <fullName evidence="3">Uncharacterized protein</fullName>
    </submittedName>
</protein>
<keyword evidence="4" id="KW-1185">Reference proteome</keyword>
<dbReference type="EMBL" id="JAAAJA010001652">
    <property type="protein sequence ID" value="KAG0247046.1"/>
    <property type="molecule type" value="Genomic_DNA"/>
</dbReference>
<feature type="coiled-coil region" evidence="1">
    <location>
        <begin position="228"/>
        <end position="255"/>
    </location>
</feature>
<accession>A0A9P6TUS1</accession>
<keyword evidence="1" id="KW-0175">Coiled coil</keyword>
<proteinExistence type="predicted"/>
<evidence type="ECO:0000256" key="2">
    <source>
        <dbReference type="SAM" id="MobiDB-lite"/>
    </source>
</evidence>
<gene>
    <name evidence="3" type="ORF">BG011_002152</name>
</gene>
<sequence>MPRRPPPCTIDECGLGIDLQFEDETQLGPKGDPRHIREYHTRIAAVKTEPTYTLEFPRLESNSWRYRCVCKNTYMPVRSMIRHAEECEEVLDAVEQAIDTGADYTSPSMRVILKSKKSKDSKSTKSNATESEDEKIQSQLTLHLQRVITQTEETRTEQQHRDRRMEQYFQQQLQGQLVLGEVQQSMANVLSTLVTFHQDKEGKKMHPFSFSYYDLLVCSHYLFLQIFLLEMKSDIQTAAQERKDLKRSVQHLFDEVTLLKGSSSSAPPPGGQTGWRKFAKAVTPVKAQSNKDIRQFLSDETKKKDNIDPAHQ</sequence>
<dbReference type="AlphaFoldDB" id="A0A9P6TUS1"/>
<comment type="caution">
    <text evidence="3">The sequence shown here is derived from an EMBL/GenBank/DDBJ whole genome shotgun (WGS) entry which is preliminary data.</text>
</comment>
<evidence type="ECO:0000313" key="4">
    <source>
        <dbReference type="Proteomes" id="UP000726737"/>
    </source>
</evidence>
<feature type="region of interest" description="Disordered" evidence="2">
    <location>
        <begin position="115"/>
        <end position="136"/>
    </location>
</feature>
<evidence type="ECO:0000256" key="1">
    <source>
        <dbReference type="SAM" id="Coils"/>
    </source>
</evidence>